<dbReference type="Gene3D" id="2.30.110.10">
    <property type="entry name" value="Electron Transport, Fmn-binding Protein, Chain A"/>
    <property type="match status" value="1"/>
</dbReference>
<proteinExistence type="predicted"/>
<dbReference type="AlphaFoldDB" id="A0A2T4PQV5"/>
<reference evidence="1 2" key="1">
    <citation type="journal article" date="2016" name="Front. Microbiol.">
        <title>Comprehensive Phylogenetic Analysis of Bovine Non-aureus Staphylococci Species Based on Whole-Genome Sequencing.</title>
        <authorList>
            <person name="Naushad S."/>
            <person name="Barkema H.W."/>
            <person name="Luby C."/>
            <person name="Condas L.A."/>
            <person name="Nobrega D.B."/>
            <person name="Carson D.A."/>
            <person name="De Buck J."/>
        </authorList>
    </citation>
    <scope>NUCLEOTIDE SEQUENCE [LARGE SCALE GENOMIC DNA]</scope>
    <source>
        <strain evidence="1 2">SNUC 2204</strain>
    </source>
</reference>
<dbReference type="SUPFAM" id="SSF50475">
    <property type="entry name" value="FMN-binding split barrel"/>
    <property type="match status" value="1"/>
</dbReference>
<dbReference type="Proteomes" id="UP000241209">
    <property type="component" value="Unassembled WGS sequence"/>
</dbReference>
<gene>
    <name evidence="1" type="ORF">BU072_11730</name>
</gene>
<accession>A0A2T4PQV5</accession>
<evidence type="ECO:0000313" key="2">
    <source>
        <dbReference type="Proteomes" id="UP000241209"/>
    </source>
</evidence>
<sequence length="144" mass="17254">MNGLTEEQIKLRESILAKPLFAHISTIHNDEPRESPVWYLWEENQLWIIGNYKTDSFPKRIERNSKCAIGIVDFDVSEGIVRHVDFRGNAYLEKANHKIIERLFFKYLGEYKKWHPRFQSVLDNKDYVLIKFEYNTIVVRDQSY</sequence>
<evidence type="ECO:0000313" key="1">
    <source>
        <dbReference type="EMBL" id="PTI28339.1"/>
    </source>
</evidence>
<comment type="caution">
    <text evidence="1">The sequence shown here is derived from an EMBL/GenBank/DDBJ whole genome shotgun (WGS) entry which is preliminary data.</text>
</comment>
<name>A0A2T4PQV5_9STAP</name>
<dbReference type="InterPro" id="IPR012349">
    <property type="entry name" value="Split_barrel_FMN-bd"/>
</dbReference>
<organism evidence="1 2">
    <name type="scientific">Mammaliicoccus vitulinus</name>
    <dbReference type="NCBI Taxonomy" id="71237"/>
    <lineage>
        <taxon>Bacteria</taxon>
        <taxon>Bacillati</taxon>
        <taxon>Bacillota</taxon>
        <taxon>Bacilli</taxon>
        <taxon>Bacillales</taxon>
        <taxon>Staphylococcaceae</taxon>
        <taxon>Mammaliicoccus</taxon>
    </lineage>
</organism>
<dbReference type="EMBL" id="PZFK01000030">
    <property type="protein sequence ID" value="PTI28339.1"/>
    <property type="molecule type" value="Genomic_DNA"/>
</dbReference>
<protein>
    <submittedName>
        <fullName evidence="1">Pyridoxamine 5-phosphate oxidase</fullName>
    </submittedName>
</protein>
<dbReference type="RefSeq" id="WP_107557292.1">
    <property type="nucleotide sequence ID" value="NZ_PZFK01000030.1"/>
</dbReference>